<feature type="region of interest" description="Disordered" evidence="2">
    <location>
        <begin position="1"/>
        <end position="104"/>
    </location>
</feature>
<name>A0AAD8HNX2_9APIA</name>
<proteinExistence type="inferred from homology"/>
<reference evidence="3" key="2">
    <citation type="submission" date="2023-05" db="EMBL/GenBank/DDBJ databases">
        <authorList>
            <person name="Schelkunov M.I."/>
        </authorList>
    </citation>
    <scope>NUCLEOTIDE SEQUENCE</scope>
    <source>
        <strain evidence="3">Hsosn_3</strain>
        <tissue evidence="3">Leaf</tissue>
    </source>
</reference>
<dbReference type="EMBL" id="JAUIZM010000008">
    <property type="protein sequence ID" value="KAK1370717.1"/>
    <property type="molecule type" value="Genomic_DNA"/>
</dbReference>
<feature type="compositionally biased region" description="Polar residues" evidence="2">
    <location>
        <begin position="27"/>
        <end position="39"/>
    </location>
</feature>
<sequence length="127" mass="13560">MSLLDQLWDDTVAGPRPDSGLGKLRKQSSLGFRSLNSSDANKESDGGSMRSAVDNPGRVTRSITILKPPPVLGDQSETPPASPAGSTTPNSPLSRGGSFQFRRRSVLETYEKASGIGFKSPRPPYDI</sequence>
<accession>A0AAD8HNX2</accession>
<evidence type="ECO:0000313" key="3">
    <source>
        <dbReference type="EMBL" id="KAK1370717.1"/>
    </source>
</evidence>
<reference evidence="3" key="1">
    <citation type="submission" date="2023-02" db="EMBL/GenBank/DDBJ databases">
        <title>Genome of toxic invasive species Heracleum sosnowskyi carries increased number of genes despite the absence of recent whole-genome duplications.</title>
        <authorList>
            <person name="Schelkunov M."/>
            <person name="Shtratnikova V."/>
            <person name="Makarenko M."/>
            <person name="Klepikova A."/>
            <person name="Omelchenko D."/>
            <person name="Novikova G."/>
            <person name="Obukhova E."/>
            <person name="Bogdanov V."/>
            <person name="Penin A."/>
            <person name="Logacheva M."/>
        </authorList>
    </citation>
    <scope>NUCLEOTIDE SEQUENCE</scope>
    <source>
        <strain evidence="3">Hsosn_3</strain>
        <tissue evidence="3">Leaf</tissue>
    </source>
</reference>
<dbReference type="Pfam" id="PF05564">
    <property type="entry name" value="Auxin_repressed"/>
    <property type="match status" value="1"/>
</dbReference>
<protein>
    <submittedName>
        <fullName evidence="3">Dormancy-associated protein-like</fullName>
    </submittedName>
</protein>
<dbReference type="Proteomes" id="UP001237642">
    <property type="component" value="Unassembled WGS sequence"/>
</dbReference>
<keyword evidence="4" id="KW-1185">Reference proteome</keyword>
<dbReference type="PANTHER" id="PTHR33565:SF1">
    <property type="entry name" value="DORMANCY-ASSOCIATED PROTEIN HOMOLOG 3"/>
    <property type="match status" value="1"/>
</dbReference>
<comment type="similarity">
    <text evidence="1">Belongs to the DRM1/ARP family.</text>
</comment>
<comment type="caution">
    <text evidence="3">The sequence shown here is derived from an EMBL/GenBank/DDBJ whole genome shotgun (WGS) entry which is preliminary data.</text>
</comment>
<dbReference type="PANTHER" id="PTHR33565">
    <property type="entry name" value="DORMANCY-ASSOCIATED PROTEIN 1"/>
    <property type="match status" value="1"/>
</dbReference>
<dbReference type="AlphaFoldDB" id="A0AAD8HNX2"/>
<organism evidence="3 4">
    <name type="scientific">Heracleum sosnowskyi</name>
    <dbReference type="NCBI Taxonomy" id="360622"/>
    <lineage>
        <taxon>Eukaryota</taxon>
        <taxon>Viridiplantae</taxon>
        <taxon>Streptophyta</taxon>
        <taxon>Embryophyta</taxon>
        <taxon>Tracheophyta</taxon>
        <taxon>Spermatophyta</taxon>
        <taxon>Magnoliopsida</taxon>
        <taxon>eudicotyledons</taxon>
        <taxon>Gunneridae</taxon>
        <taxon>Pentapetalae</taxon>
        <taxon>asterids</taxon>
        <taxon>campanulids</taxon>
        <taxon>Apiales</taxon>
        <taxon>Apiaceae</taxon>
        <taxon>Apioideae</taxon>
        <taxon>apioid superclade</taxon>
        <taxon>Tordylieae</taxon>
        <taxon>Tordyliinae</taxon>
        <taxon>Heracleum</taxon>
    </lineage>
</organism>
<feature type="compositionally biased region" description="Low complexity" evidence="2">
    <location>
        <begin position="83"/>
        <end position="100"/>
    </location>
</feature>
<dbReference type="InterPro" id="IPR008406">
    <property type="entry name" value="DRM/ARP"/>
</dbReference>
<evidence type="ECO:0000256" key="1">
    <source>
        <dbReference type="ARBA" id="ARBA00010502"/>
    </source>
</evidence>
<evidence type="ECO:0000256" key="2">
    <source>
        <dbReference type="SAM" id="MobiDB-lite"/>
    </source>
</evidence>
<gene>
    <name evidence="3" type="ORF">POM88_036809</name>
</gene>
<evidence type="ECO:0000313" key="4">
    <source>
        <dbReference type="Proteomes" id="UP001237642"/>
    </source>
</evidence>